<gene>
    <name evidence="1" type="ORF">O9G_002724</name>
</gene>
<dbReference type="HOGENOM" id="CLU_2224709_0_0_1"/>
<name>A0A075AQY7_ROZAC</name>
<evidence type="ECO:0000313" key="2">
    <source>
        <dbReference type="Proteomes" id="UP000030755"/>
    </source>
</evidence>
<sequence length="106" mass="12240">MKQILYLQYSILGLLFDLQVAKIFVAMLNLTDLCLQNFVKLKLPFRDISFACTISYGKYLPKILCFLDEPFAIGILELYVGLRWKFCYGHVGLLINMAHLCLITNK</sequence>
<keyword evidence="2" id="KW-1185">Reference proteome</keyword>
<proteinExistence type="predicted"/>
<dbReference type="EMBL" id="KE561130">
    <property type="protein sequence ID" value="EPZ32638.1"/>
    <property type="molecule type" value="Genomic_DNA"/>
</dbReference>
<dbReference type="AlphaFoldDB" id="A0A075AQY7"/>
<accession>A0A075AQY7</accession>
<reference evidence="1 2" key="1">
    <citation type="journal article" date="2013" name="Curr. Biol.">
        <title>Shared signatures of parasitism and phylogenomics unite Cryptomycota and microsporidia.</title>
        <authorList>
            <person name="James T.Y."/>
            <person name="Pelin A."/>
            <person name="Bonen L."/>
            <person name="Ahrendt S."/>
            <person name="Sain D."/>
            <person name="Corradi N."/>
            <person name="Stajich J.E."/>
        </authorList>
    </citation>
    <scope>NUCLEOTIDE SEQUENCE [LARGE SCALE GENOMIC DNA]</scope>
    <source>
        <strain evidence="1 2">CSF55</strain>
    </source>
</reference>
<protein>
    <submittedName>
        <fullName evidence="1">Uncharacterized protein</fullName>
    </submittedName>
</protein>
<evidence type="ECO:0000313" key="1">
    <source>
        <dbReference type="EMBL" id="EPZ32638.1"/>
    </source>
</evidence>
<organism evidence="1 2">
    <name type="scientific">Rozella allomycis (strain CSF55)</name>
    <dbReference type="NCBI Taxonomy" id="988480"/>
    <lineage>
        <taxon>Eukaryota</taxon>
        <taxon>Fungi</taxon>
        <taxon>Fungi incertae sedis</taxon>
        <taxon>Cryptomycota</taxon>
        <taxon>Cryptomycota incertae sedis</taxon>
        <taxon>Rozella</taxon>
    </lineage>
</organism>
<dbReference type="Proteomes" id="UP000030755">
    <property type="component" value="Unassembled WGS sequence"/>
</dbReference>